<dbReference type="InterPro" id="IPR001810">
    <property type="entry name" value="F-box_dom"/>
</dbReference>
<dbReference type="PANTHER" id="PTHR34145">
    <property type="entry name" value="OS02G0105600 PROTEIN"/>
    <property type="match status" value="1"/>
</dbReference>
<proteinExistence type="predicted"/>
<evidence type="ECO:0000259" key="1">
    <source>
        <dbReference type="PROSITE" id="PS50181"/>
    </source>
</evidence>
<organism evidence="2 3">
    <name type="scientific">Dendrobium catenatum</name>
    <dbReference type="NCBI Taxonomy" id="906689"/>
    <lineage>
        <taxon>Eukaryota</taxon>
        <taxon>Viridiplantae</taxon>
        <taxon>Streptophyta</taxon>
        <taxon>Embryophyta</taxon>
        <taxon>Tracheophyta</taxon>
        <taxon>Spermatophyta</taxon>
        <taxon>Magnoliopsida</taxon>
        <taxon>Liliopsida</taxon>
        <taxon>Asparagales</taxon>
        <taxon>Orchidaceae</taxon>
        <taxon>Epidendroideae</taxon>
        <taxon>Malaxideae</taxon>
        <taxon>Dendrobiinae</taxon>
        <taxon>Dendrobium</taxon>
    </lineage>
</organism>
<dbReference type="Proteomes" id="UP000233837">
    <property type="component" value="Unassembled WGS sequence"/>
</dbReference>
<dbReference type="SUPFAM" id="SSF52058">
    <property type="entry name" value="L domain-like"/>
    <property type="match status" value="1"/>
</dbReference>
<dbReference type="InterPro" id="IPR032675">
    <property type="entry name" value="LRR_dom_sf"/>
</dbReference>
<protein>
    <submittedName>
        <fullName evidence="2">F-box/FBD/LRR-repeat protein</fullName>
    </submittedName>
</protein>
<dbReference type="InterPro" id="IPR055357">
    <property type="entry name" value="LRR_At1g61320_AtMIF1"/>
</dbReference>
<dbReference type="InterPro" id="IPR036047">
    <property type="entry name" value="F-box-like_dom_sf"/>
</dbReference>
<dbReference type="PROSITE" id="PS50181">
    <property type="entry name" value="FBOX"/>
    <property type="match status" value="1"/>
</dbReference>
<keyword evidence="3" id="KW-1185">Reference proteome</keyword>
<feature type="domain" description="F-box" evidence="1">
    <location>
        <begin position="58"/>
        <end position="94"/>
    </location>
</feature>
<dbReference type="Gene3D" id="3.80.10.10">
    <property type="entry name" value="Ribonuclease Inhibitor"/>
    <property type="match status" value="1"/>
</dbReference>
<dbReference type="Pfam" id="PF23622">
    <property type="entry name" value="LRR_At1g61320_AtMIF1"/>
    <property type="match status" value="1"/>
</dbReference>
<dbReference type="InterPro" id="IPR053781">
    <property type="entry name" value="F-box_AtFBL13-like"/>
</dbReference>
<dbReference type="InterPro" id="IPR053772">
    <property type="entry name" value="At1g61320/At1g61330-like"/>
</dbReference>
<dbReference type="Pfam" id="PF00646">
    <property type="entry name" value="F-box"/>
    <property type="match status" value="1"/>
</dbReference>
<reference evidence="2 3" key="2">
    <citation type="journal article" date="2017" name="Nature">
        <title>The Apostasia genome and the evolution of orchids.</title>
        <authorList>
            <person name="Zhang G.Q."/>
            <person name="Liu K.W."/>
            <person name="Li Z."/>
            <person name="Lohaus R."/>
            <person name="Hsiao Y.Y."/>
            <person name="Niu S.C."/>
            <person name="Wang J.Y."/>
            <person name="Lin Y.C."/>
            <person name="Xu Q."/>
            <person name="Chen L.J."/>
            <person name="Yoshida K."/>
            <person name="Fujiwara S."/>
            <person name="Wang Z.W."/>
            <person name="Zhang Y.Q."/>
            <person name="Mitsuda N."/>
            <person name="Wang M."/>
            <person name="Liu G.H."/>
            <person name="Pecoraro L."/>
            <person name="Huang H.X."/>
            <person name="Xiao X.J."/>
            <person name="Lin M."/>
            <person name="Wu X.Y."/>
            <person name="Wu W.L."/>
            <person name="Chen Y.Y."/>
            <person name="Chang S.B."/>
            <person name="Sakamoto S."/>
            <person name="Ohme-Takagi M."/>
            <person name="Yagi M."/>
            <person name="Zeng S.J."/>
            <person name="Shen C.Y."/>
            <person name="Yeh C.M."/>
            <person name="Luo Y.B."/>
            <person name="Tsai W.C."/>
            <person name="Van de Peer Y."/>
            <person name="Liu Z.J."/>
        </authorList>
    </citation>
    <scope>NUCLEOTIDE SEQUENCE [LARGE SCALE GENOMIC DNA]</scope>
    <source>
        <tissue evidence="2">The whole plant</tissue>
    </source>
</reference>
<dbReference type="SUPFAM" id="SSF81383">
    <property type="entry name" value="F-box domain"/>
    <property type="match status" value="1"/>
</dbReference>
<dbReference type="AlphaFoldDB" id="A0A2I0WR58"/>
<gene>
    <name evidence="2" type="ORF">MA16_Dca012257</name>
</gene>
<dbReference type="PANTHER" id="PTHR34145:SF65">
    <property type="entry name" value="FBD DOMAIN-CONTAINING PROTEIN"/>
    <property type="match status" value="1"/>
</dbReference>
<dbReference type="EMBL" id="KZ502472">
    <property type="protein sequence ID" value="PKU78137.1"/>
    <property type="molecule type" value="Genomic_DNA"/>
</dbReference>
<sequence>MDIDCRCSIPGHSQVLIIRNELFVGEVNVDFVEICVLGREVSHSQIRQEEKKTMGRGEDRISNLPESVLQSILTMMPLKSAIRTDVLSKKWRNLWKYSLSTATALDFGEDFVNNLSAIEFVETVNRYLSLHACKKLERFHLFFSPFDFFASDIERWISYAIGKGVRYLDIDLSQGEFSHGRSSFELPSSLFDCDTLIDLSLRCCNFKTPLNFSNFGGLQSLSLSHSNISEEMLQSILTECSLLESLSLRSCQQLGVISIIVPNLNLKRLIIRDCQSVDLLEINSPKLQSFHYFGRLCIQTKFLNISSLKDASICSNIRYWRNMSLLSDILYVLNRRNVSILSDLSHLQILTLCSGALMHLNEFEGNLDIELPLKYQNLRELQLLMSSMTNEDLTCFYKFFYLCSFPFLEKLCIQLPKHIDYPNEEKHGGWMSLKCNTYFDRLKLIKITNLKGSSNEMSLVSSLLQKAVVLETLVLVIRPGKKSNGEGILDWRILKGEVLLLQKSSPTAQIILHEFGEDDDGLNSTPFGNL</sequence>
<evidence type="ECO:0000313" key="3">
    <source>
        <dbReference type="Proteomes" id="UP000233837"/>
    </source>
</evidence>
<evidence type="ECO:0000313" key="2">
    <source>
        <dbReference type="EMBL" id="PKU78137.1"/>
    </source>
</evidence>
<name>A0A2I0WR58_9ASPA</name>
<reference evidence="2 3" key="1">
    <citation type="journal article" date="2016" name="Sci. Rep.">
        <title>The Dendrobium catenatum Lindl. genome sequence provides insights into polysaccharide synthase, floral development and adaptive evolution.</title>
        <authorList>
            <person name="Zhang G.Q."/>
            <person name="Xu Q."/>
            <person name="Bian C."/>
            <person name="Tsai W.C."/>
            <person name="Yeh C.M."/>
            <person name="Liu K.W."/>
            <person name="Yoshida K."/>
            <person name="Zhang L.S."/>
            <person name="Chang S.B."/>
            <person name="Chen F."/>
            <person name="Shi Y."/>
            <person name="Su Y.Y."/>
            <person name="Zhang Y.Q."/>
            <person name="Chen L.J."/>
            <person name="Yin Y."/>
            <person name="Lin M."/>
            <person name="Huang H."/>
            <person name="Deng H."/>
            <person name="Wang Z.W."/>
            <person name="Zhu S.L."/>
            <person name="Zhao X."/>
            <person name="Deng C."/>
            <person name="Niu S.C."/>
            <person name="Huang J."/>
            <person name="Wang M."/>
            <person name="Liu G.H."/>
            <person name="Yang H.J."/>
            <person name="Xiao X.J."/>
            <person name="Hsiao Y.Y."/>
            <person name="Wu W.L."/>
            <person name="Chen Y.Y."/>
            <person name="Mitsuda N."/>
            <person name="Ohme-Takagi M."/>
            <person name="Luo Y.B."/>
            <person name="Van de Peer Y."/>
            <person name="Liu Z.J."/>
        </authorList>
    </citation>
    <scope>NUCLEOTIDE SEQUENCE [LARGE SCALE GENOMIC DNA]</scope>
    <source>
        <tissue evidence="2">The whole plant</tissue>
    </source>
</reference>
<dbReference type="OrthoDB" id="673865at2759"/>
<accession>A0A2I0WR58</accession>
<dbReference type="CDD" id="cd22160">
    <property type="entry name" value="F-box_AtFBL13-like"/>
    <property type="match status" value="1"/>
</dbReference>
<dbReference type="STRING" id="906689.A0A2I0WR58"/>